<gene>
    <name evidence="11" type="ORF">CL1_1248</name>
</gene>
<evidence type="ECO:0000256" key="6">
    <source>
        <dbReference type="ARBA" id="ARBA00022737"/>
    </source>
</evidence>
<accession>I3ZUR3</accession>
<dbReference type="Pfam" id="PF14697">
    <property type="entry name" value="Fer4_21"/>
    <property type="match status" value="1"/>
</dbReference>
<dbReference type="NCBIfam" id="TIGR02179">
    <property type="entry name" value="PorD_KorD"/>
    <property type="match status" value="1"/>
</dbReference>
<dbReference type="GO" id="GO:0016625">
    <property type="term" value="F:oxidoreductase activity, acting on the aldehyde or oxo group of donors, iron-sulfur protein as acceptor"/>
    <property type="evidence" value="ECO:0007669"/>
    <property type="project" value="InterPro"/>
</dbReference>
<dbReference type="Gene3D" id="3.30.70.20">
    <property type="match status" value="2"/>
</dbReference>
<dbReference type="PROSITE" id="PS00198">
    <property type="entry name" value="4FE4S_FER_1"/>
    <property type="match status" value="1"/>
</dbReference>
<protein>
    <submittedName>
        <fullName evidence="11">2-ketoisovalerate ferredoxin oxidoreductase subunit delta</fullName>
    </submittedName>
</protein>
<dbReference type="NCBIfam" id="NF007202">
    <property type="entry name" value="PRK09623.1"/>
    <property type="match status" value="1"/>
</dbReference>
<dbReference type="SUPFAM" id="SSF54862">
    <property type="entry name" value="4Fe-4S ferredoxins"/>
    <property type="match status" value="1"/>
</dbReference>
<dbReference type="GO" id="GO:0046872">
    <property type="term" value="F:metal ion binding"/>
    <property type="evidence" value="ECO:0007669"/>
    <property type="project" value="UniProtKB-KW"/>
</dbReference>
<evidence type="ECO:0000256" key="2">
    <source>
        <dbReference type="ARBA" id="ARBA00011595"/>
    </source>
</evidence>
<dbReference type="InterPro" id="IPR011898">
    <property type="entry name" value="PorD_KorD"/>
</dbReference>
<evidence type="ECO:0000313" key="12">
    <source>
        <dbReference type="Proteomes" id="UP000006064"/>
    </source>
</evidence>
<dbReference type="PANTHER" id="PTHR43724:SF1">
    <property type="entry name" value="PYRUVATE SYNTHASE SUBUNIT PORD"/>
    <property type="match status" value="1"/>
</dbReference>
<evidence type="ECO:0000256" key="1">
    <source>
        <dbReference type="ARBA" id="ARBA00001966"/>
    </source>
</evidence>
<keyword evidence="5" id="KW-0479">Metal-binding</keyword>
<comment type="cofactor">
    <cofactor evidence="1">
        <name>[4Fe-4S] cluster</name>
        <dbReference type="ChEBI" id="CHEBI:49883"/>
    </cofactor>
</comment>
<evidence type="ECO:0000256" key="8">
    <source>
        <dbReference type="ARBA" id="ARBA00023004"/>
    </source>
</evidence>
<sequence>MIRLNTLFGEKKEGATKIVLTRVDEYPEAPISLGTTLSNFTGDWRTFIPVVDDDKCVKCYICWKFCPEPAIYIREDGYVGIDYDYCKGCGICANECPTKAITMEKEEK</sequence>
<keyword evidence="4" id="KW-0004">4Fe-4S</keyword>
<dbReference type="STRING" id="163003.CL1_1248"/>
<keyword evidence="3" id="KW-0813">Transport</keyword>
<keyword evidence="12" id="KW-1185">Reference proteome</keyword>
<dbReference type="PANTHER" id="PTHR43724">
    <property type="entry name" value="PYRUVATE SYNTHASE SUBUNIT PORD"/>
    <property type="match status" value="1"/>
</dbReference>
<keyword evidence="7" id="KW-0249">Electron transport</keyword>
<evidence type="ECO:0000256" key="3">
    <source>
        <dbReference type="ARBA" id="ARBA00022448"/>
    </source>
</evidence>
<dbReference type="PROSITE" id="PS51379">
    <property type="entry name" value="4FE4S_FER_2"/>
    <property type="match status" value="2"/>
</dbReference>
<keyword evidence="8" id="KW-0408">Iron</keyword>
<dbReference type="KEGG" id="thm:CL1_1248"/>
<evidence type="ECO:0000256" key="9">
    <source>
        <dbReference type="ARBA" id="ARBA00023014"/>
    </source>
</evidence>
<keyword evidence="9" id="KW-0411">Iron-sulfur</keyword>
<organism evidence="11 12">
    <name type="scientific">Thermococcus cleftensis (strain DSM 27260 / KACC 17922 / CL1)</name>
    <dbReference type="NCBI Taxonomy" id="163003"/>
    <lineage>
        <taxon>Archaea</taxon>
        <taxon>Methanobacteriati</taxon>
        <taxon>Methanobacteriota</taxon>
        <taxon>Thermococci</taxon>
        <taxon>Thermococcales</taxon>
        <taxon>Thermococcaceae</taxon>
        <taxon>Thermococcus</taxon>
    </lineage>
</organism>
<evidence type="ECO:0000256" key="7">
    <source>
        <dbReference type="ARBA" id="ARBA00022982"/>
    </source>
</evidence>
<dbReference type="EMBL" id="CP003651">
    <property type="protein sequence ID" value="AFL95447.1"/>
    <property type="molecule type" value="Genomic_DNA"/>
</dbReference>
<dbReference type="InterPro" id="IPR017896">
    <property type="entry name" value="4Fe4S_Fe-S-bd"/>
</dbReference>
<evidence type="ECO:0000256" key="5">
    <source>
        <dbReference type="ARBA" id="ARBA00022723"/>
    </source>
</evidence>
<evidence type="ECO:0000259" key="10">
    <source>
        <dbReference type="PROSITE" id="PS51379"/>
    </source>
</evidence>
<reference evidence="11 12" key="1">
    <citation type="journal article" date="2012" name="J. Bacteriol.">
        <title>Complete Genome Sequence of the Hyperthermophilic Archaeon Thermococcus sp. Strain CL1, Isolated from a Paralvinella sp. Polychaete Worm Collected from a Hydrothermal Vent.</title>
        <authorList>
            <person name="Jung J.H."/>
            <person name="Holden J.F."/>
            <person name="Seo D.H."/>
            <person name="Park K.H."/>
            <person name="Shin H."/>
            <person name="Ryu S."/>
            <person name="Lee J.H."/>
            <person name="Park C.S."/>
        </authorList>
    </citation>
    <scope>NUCLEOTIDE SEQUENCE [LARGE SCALE GENOMIC DNA]</scope>
    <source>
        <strain evidence="12">DSM 27260 / KACC 17922 / CL1</strain>
    </source>
</reference>
<name>I3ZUR3_THECF</name>
<evidence type="ECO:0000313" key="11">
    <source>
        <dbReference type="EMBL" id="AFL95447.1"/>
    </source>
</evidence>
<keyword evidence="6" id="KW-0677">Repeat</keyword>
<dbReference type="HOGENOM" id="CLU_139698_1_1_2"/>
<dbReference type="Proteomes" id="UP000006064">
    <property type="component" value="Chromosome"/>
</dbReference>
<evidence type="ECO:0000256" key="4">
    <source>
        <dbReference type="ARBA" id="ARBA00022485"/>
    </source>
</evidence>
<dbReference type="InterPro" id="IPR017900">
    <property type="entry name" value="4Fe4S_Fe_S_CS"/>
</dbReference>
<dbReference type="GO" id="GO:0051539">
    <property type="term" value="F:4 iron, 4 sulfur cluster binding"/>
    <property type="evidence" value="ECO:0007669"/>
    <property type="project" value="UniProtKB-KW"/>
</dbReference>
<feature type="domain" description="4Fe-4S ferredoxin-type" evidence="10">
    <location>
        <begin position="77"/>
        <end position="106"/>
    </location>
</feature>
<feature type="domain" description="4Fe-4S ferredoxin-type" evidence="10">
    <location>
        <begin position="47"/>
        <end position="76"/>
    </location>
</feature>
<comment type="subunit">
    <text evidence="2">Heterotetramer of one alpha, one beta, one delta and one gamma chain.</text>
</comment>
<dbReference type="AlphaFoldDB" id="I3ZUR3"/>
<proteinExistence type="predicted"/>